<keyword evidence="1" id="KW-0808">Transferase</keyword>
<dbReference type="InterPro" id="IPR000182">
    <property type="entry name" value="GNAT_dom"/>
</dbReference>
<dbReference type="SUPFAM" id="SSF55729">
    <property type="entry name" value="Acyl-CoA N-acyltransferases (Nat)"/>
    <property type="match status" value="1"/>
</dbReference>
<dbReference type="Pfam" id="PF00583">
    <property type="entry name" value="Acetyltransf_1"/>
    <property type="match status" value="1"/>
</dbReference>
<evidence type="ECO:0000313" key="4">
    <source>
        <dbReference type="EMBL" id="KNA56829.1"/>
    </source>
</evidence>
<dbReference type="AlphaFoldDB" id="A0A0K9ULD3"/>
<evidence type="ECO:0000259" key="3">
    <source>
        <dbReference type="PROSITE" id="PS51186"/>
    </source>
</evidence>
<organism evidence="4 5">
    <name type="scientific">Vibrio cholerae 2740-80</name>
    <dbReference type="NCBI Taxonomy" id="412614"/>
    <lineage>
        <taxon>Bacteria</taxon>
        <taxon>Pseudomonadati</taxon>
        <taxon>Pseudomonadota</taxon>
        <taxon>Gammaproteobacteria</taxon>
        <taxon>Vibrionales</taxon>
        <taxon>Vibrionaceae</taxon>
        <taxon>Vibrio</taxon>
    </lineage>
</organism>
<accession>A0A0K9ULD3</accession>
<comment type="caution">
    <text evidence="4">The sequence shown here is derived from an EMBL/GenBank/DDBJ whole genome shotgun (WGS) entry which is preliminary data.</text>
</comment>
<dbReference type="RefSeq" id="WP_000110029.1">
    <property type="nucleotide sequence ID" value="NZ_CP016325.1"/>
</dbReference>
<evidence type="ECO:0000256" key="2">
    <source>
        <dbReference type="ARBA" id="ARBA00023315"/>
    </source>
</evidence>
<evidence type="ECO:0000313" key="5">
    <source>
        <dbReference type="Proteomes" id="UP000003017"/>
    </source>
</evidence>
<reference evidence="4 5" key="2">
    <citation type="submission" date="2010-08" db="EMBL/GenBank/DDBJ databases">
        <title>The Genome Sequence of Vibrio cholerae strain 2740-80.</title>
        <authorList>
            <consortium name="The Broad Institute Genome Sequencing Platform"/>
            <person name="Colwell R."/>
            <person name="Young S.K."/>
            <person name="Zeng Q."/>
            <person name="Alvarado L."/>
            <person name="Berlin A."/>
            <person name="Chapman S."/>
            <person name="Chen Z."/>
            <person name="Freedman E."/>
            <person name="Gellesch M."/>
            <person name="Goldberg J."/>
            <person name="Griggs A."/>
            <person name="Gujja S."/>
            <person name="Heilman E."/>
            <person name="Heiman D."/>
            <person name="Howarth C."/>
            <person name="Larson L."/>
            <person name="Mehta T."/>
            <person name="Neiman D.N."/>
            <person name="Park D."/>
            <person name="Pearson M."/>
            <person name="Roberts A."/>
            <person name="Saif S."/>
            <person name="Shenoy N."/>
            <person name="Sisk P."/>
            <person name="Stolte C."/>
            <person name="Sykes S."/>
            <person name="White J."/>
            <person name="Yandava C."/>
            <person name="Borodovsky M."/>
            <person name="Heidelberg J."/>
            <person name="Haas B."/>
            <person name="Nusbaum C."/>
            <person name="Birren B."/>
        </authorList>
    </citation>
    <scope>NUCLEOTIDE SEQUENCE [LARGE SCALE GENOMIC DNA]</scope>
    <source>
        <strain evidence="4 5">2740-80</strain>
    </source>
</reference>
<dbReference type="PROSITE" id="PS51186">
    <property type="entry name" value="GNAT"/>
    <property type="match status" value="1"/>
</dbReference>
<protein>
    <recommendedName>
        <fullName evidence="3">N-acetyltransferase domain-containing protein</fullName>
    </recommendedName>
</protein>
<feature type="domain" description="N-acetyltransferase" evidence="3">
    <location>
        <begin position="3"/>
        <end position="160"/>
    </location>
</feature>
<keyword evidence="2" id="KW-0012">Acyltransferase</keyword>
<proteinExistence type="predicted"/>
<evidence type="ECO:0000256" key="1">
    <source>
        <dbReference type="ARBA" id="ARBA00022679"/>
    </source>
</evidence>
<dbReference type="GeneID" id="88786166"/>
<dbReference type="EMBL" id="AAUT02000027">
    <property type="protein sequence ID" value="KNA56829.1"/>
    <property type="molecule type" value="Genomic_DNA"/>
</dbReference>
<gene>
    <name evidence="4" type="ORF">VC274080_023835</name>
</gene>
<dbReference type="PANTHER" id="PTHR10545:SF29">
    <property type="entry name" value="GH14572P-RELATED"/>
    <property type="match status" value="1"/>
</dbReference>
<sequence length="162" mass="18256">MSVEIKRVDKHHCLDLVGIFIELEQYYFGDKAASEQDLANYLSHQVFSEHSGVKVIAAFEHDKILGFATYTIMFPAPKLSGQMYMKDLFVSSSARGKGIGLQLMKHLAAIAITHNCQRLDWTAESTNPTAGKFYKSIGASLIREKEYYRFEGNDLNKLAKSL</sequence>
<dbReference type="GO" id="GO:0008080">
    <property type="term" value="F:N-acetyltransferase activity"/>
    <property type="evidence" value="ECO:0007669"/>
    <property type="project" value="TreeGrafter"/>
</dbReference>
<name>A0A0K9ULD3_VIBCL</name>
<dbReference type="PANTHER" id="PTHR10545">
    <property type="entry name" value="DIAMINE N-ACETYLTRANSFERASE"/>
    <property type="match status" value="1"/>
</dbReference>
<reference evidence="4 5" key="1">
    <citation type="submission" date="2007-01" db="EMBL/GenBank/DDBJ databases">
        <authorList>
            <person name="Kobayashi T."/>
            <person name="Suzuki M."/>
            <person name="Inoue H."/>
            <person name="Itai R.N."/>
            <person name="Takahashi M."/>
            <person name="Nakanishi H."/>
            <person name="Mori S."/>
            <person name="Nishizawa N.K."/>
        </authorList>
    </citation>
    <scope>NUCLEOTIDE SEQUENCE [LARGE SCALE GENOMIC DNA]</scope>
    <source>
        <strain evidence="4 5">2740-80</strain>
    </source>
</reference>
<dbReference type="Proteomes" id="UP000003017">
    <property type="component" value="Unassembled WGS sequence"/>
</dbReference>
<dbReference type="InterPro" id="IPR016181">
    <property type="entry name" value="Acyl_CoA_acyltransferase"/>
</dbReference>
<dbReference type="CDD" id="cd04301">
    <property type="entry name" value="NAT_SF"/>
    <property type="match status" value="1"/>
</dbReference>
<dbReference type="InterPro" id="IPR051016">
    <property type="entry name" value="Diverse_Substrate_AcTransf"/>
</dbReference>
<dbReference type="Gene3D" id="3.40.630.30">
    <property type="match status" value="1"/>
</dbReference>